<dbReference type="EMBL" id="RBSW01000199">
    <property type="protein sequence ID" value="RMS80097.1"/>
    <property type="molecule type" value="Genomic_DNA"/>
</dbReference>
<organism evidence="1 2">
    <name type="scientific">Pseudomonas savastanoi</name>
    <name type="common">Pseudomonas syringae pv. savastanoi</name>
    <dbReference type="NCBI Taxonomy" id="29438"/>
    <lineage>
        <taxon>Bacteria</taxon>
        <taxon>Pseudomonadati</taxon>
        <taxon>Pseudomonadota</taxon>
        <taxon>Gammaproteobacteria</taxon>
        <taxon>Pseudomonadales</taxon>
        <taxon>Pseudomonadaceae</taxon>
        <taxon>Pseudomonas</taxon>
    </lineage>
</organism>
<gene>
    <name evidence="1" type="ORF">ALP59_01660</name>
</gene>
<proteinExistence type="predicted"/>
<reference evidence="1 2" key="1">
    <citation type="submission" date="2018-08" db="EMBL/GenBank/DDBJ databases">
        <title>Recombination of ecologically and evolutionarily significant loci maintains genetic cohesion in the Pseudomonas syringae species complex.</title>
        <authorList>
            <person name="Dillon M."/>
            <person name="Thakur S."/>
            <person name="Almeida R.N.D."/>
            <person name="Weir B.S."/>
            <person name="Guttman D.S."/>
        </authorList>
    </citation>
    <scope>NUCLEOTIDE SEQUENCE [LARGE SCALE GENOMIC DNA]</scope>
    <source>
        <strain evidence="1 2">ICMP 9421</strain>
    </source>
</reference>
<evidence type="ECO:0008006" key="3">
    <source>
        <dbReference type="Google" id="ProtNLM"/>
    </source>
</evidence>
<dbReference type="AlphaFoldDB" id="A0A3M5G127"/>
<evidence type="ECO:0000313" key="2">
    <source>
        <dbReference type="Proteomes" id="UP000270499"/>
    </source>
</evidence>
<dbReference type="Proteomes" id="UP000270499">
    <property type="component" value="Unassembled WGS sequence"/>
</dbReference>
<comment type="caution">
    <text evidence="1">The sequence shown here is derived from an EMBL/GenBank/DDBJ whole genome shotgun (WGS) entry which is preliminary data.</text>
</comment>
<accession>A0A3M5G127</accession>
<name>A0A3M5G127_PSESS</name>
<sequence>MGDMSGSTFDNLTIGQLKLFAEELGLSGITGSIRRATASTYDQFVDTLHSDLDDVIKRIQENPEVRAKDGEDRLTMEIVNILRAMGYNAAHETKIGGHTDLSVKGKNNYLWIGEAKIHGAYDYLFQGFQQLCTRYATGDAQQNRGALIIYIKNANSAQVIRNWQERLVTYELEDLTILPCKDRPGLAFDSSHKLVRTGLAFGVKHIGVSLYFKPQDI</sequence>
<protein>
    <recommendedName>
        <fullName evidence="3">Restriction endonuclease</fullName>
    </recommendedName>
</protein>
<dbReference type="RefSeq" id="WP_005896724.1">
    <property type="nucleotide sequence ID" value="NZ_QUSH01000067.1"/>
</dbReference>
<dbReference type="GeneID" id="72395138"/>
<evidence type="ECO:0000313" key="1">
    <source>
        <dbReference type="EMBL" id="RMS80097.1"/>
    </source>
</evidence>